<dbReference type="InterPro" id="IPR053157">
    <property type="entry name" value="Sterol_Uptake_Regulator"/>
</dbReference>
<proteinExistence type="predicted"/>
<keyword evidence="1" id="KW-0539">Nucleus</keyword>
<dbReference type="PROSITE" id="PS50048">
    <property type="entry name" value="ZN2_CY6_FUNGAL_2"/>
    <property type="match status" value="1"/>
</dbReference>
<dbReference type="InterPro" id="IPR021858">
    <property type="entry name" value="Fun_TF"/>
</dbReference>
<evidence type="ECO:0000313" key="4">
    <source>
        <dbReference type="Proteomes" id="UP000054321"/>
    </source>
</evidence>
<dbReference type="Proteomes" id="UP000054321">
    <property type="component" value="Unassembled WGS sequence"/>
</dbReference>
<dbReference type="SMART" id="SM00066">
    <property type="entry name" value="GAL4"/>
    <property type="match status" value="1"/>
</dbReference>
<gene>
    <name evidence="3" type="ORF">OIDMADRAFT_166989</name>
</gene>
<organism evidence="3 4">
    <name type="scientific">Oidiodendron maius (strain Zn)</name>
    <dbReference type="NCBI Taxonomy" id="913774"/>
    <lineage>
        <taxon>Eukaryota</taxon>
        <taxon>Fungi</taxon>
        <taxon>Dikarya</taxon>
        <taxon>Ascomycota</taxon>
        <taxon>Pezizomycotina</taxon>
        <taxon>Leotiomycetes</taxon>
        <taxon>Leotiomycetes incertae sedis</taxon>
        <taxon>Myxotrichaceae</taxon>
        <taxon>Oidiodendron</taxon>
    </lineage>
</organism>
<dbReference type="InterPro" id="IPR001138">
    <property type="entry name" value="Zn2Cys6_DnaBD"/>
</dbReference>
<evidence type="ECO:0000256" key="1">
    <source>
        <dbReference type="ARBA" id="ARBA00023242"/>
    </source>
</evidence>
<dbReference type="InterPro" id="IPR036864">
    <property type="entry name" value="Zn2-C6_fun-type_DNA-bd_sf"/>
</dbReference>
<dbReference type="Gene3D" id="4.10.240.10">
    <property type="entry name" value="Zn(2)-C6 fungal-type DNA-binding domain"/>
    <property type="match status" value="1"/>
</dbReference>
<feature type="domain" description="Zn(2)-C6 fungal-type" evidence="2">
    <location>
        <begin position="39"/>
        <end position="69"/>
    </location>
</feature>
<evidence type="ECO:0000259" key="2">
    <source>
        <dbReference type="PROSITE" id="PS50048"/>
    </source>
</evidence>
<protein>
    <recommendedName>
        <fullName evidence="2">Zn(2)-C6 fungal-type domain-containing protein</fullName>
    </recommendedName>
</protein>
<dbReference type="CDD" id="cd00067">
    <property type="entry name" value="GAL4"/>
    <property type="match status" value="1"/>
</dbReference>
<dbReference type="OrthoDB" id="416217at2759"/>
<dbReference type="InParanoid" id="A0A0C3H803"/>
<dbReference type="AlphaFoldDB" id="A0A0C3H803"/>
<dbReference type="GO" id="GO:0008270">
    <property type="term" value="F:zinc ion binding"/>
    <property type="evidence" value="ECO:0007669"/>
    <property type="project" value="InterPro"/>
</dbReference>
<dbReference type="PROSITE" id="PS00463">
    <property type="entry name" value="ZN2_CY6_FUNGAL_1"/>
    <property type="match status" value="1"/>
</dbReference>
<accession>A0A0C3H803</accession>
<dbReference type="GO" id="GO:0001228">
    <property type="term" value="F:DNA-binding transcription activator activity, RNA polymerase II-specific"/>
    <property type="evidence" value="ECO:0007669"/>
    <property type="project" value="TreeGrafter"/>
</dbReference>
<reference evidence="3 4" key="1">
    <citation type="submission" date="2014-04" db="EMBL/GenBank/DDBJ databases">
        <authorList>
            <consortium name="DOE Joint Genome Institute"/>
            <person name="Kuo A."/>
            <person name="Martino E."/>
            <person name="Perotto S."/>
            <person name="Kohler A."/>
            <person name="Nagy L.G."/>
            <person name="Floudas D."/>
            <person name="Copeland A."/>
            <person name="Barry K.W."/>
            <person name="Cichocki N."/>
            <person name="Veneault-Fourrey C."/>
            <person name="LaButti K."/>
            <person name="Lindquist E.A."/>
            <person name="Lipzen A."/>
            <person name="Lundell T."/>
            <person name="Morin E."/>
            <person name="Murat C."/>
            <person name="Sun H."/>
            <person name="Tunlid A."/>
            <person name="Henrissat B."/>
            <person name="Grigoriev I.V."/>
            <person name="Hibbett D.S."/>
            <person name="Martin F."/>
            <person name="Nordberg H.P."/>
            <person name="Cantor M.N."/>
            <person name="Hua S.X."/>
        </authorList>
    </citation>
    <scope>NUCLEOTIDE SEQUENCE [LARGE SCALE GENOMIC DNA]</scope>
    <source>
        <strain evidence="3 4">Zn</strain>
    </source>
</reference>
<sequence>MSGVDPTKIYHPVHGRGECQNIATTSRQPRKGYHKSRQGCHQCKRRKIKCQETLPACENCIRLSLPCRYLSHISNMSPQQSATLRDTPIFSLADMQLFHHYLIAAYPHFPIRNDNIWLVYITPIAHQCDYLAHALLALSASHLDKITTGGFTTTAQSHRFSAIKGLNNALHQPVTTAEQGDSILATCHALLMQSWYMDDGLATFLILTRSCDSVTRRIQSQNAGSILAEESLNSRMERVQMRLNGVPTFNTEFLYSAVSSLDALRPYCHQTFENKLLASLHESFIALAHSPVQGMLNMKPLCYYDN</sequence>
<dbReference type="SUPFAM" id="SSF57701">
    <property type="entry name" value="Zn2/Cys6 DNA-binding domain"/>
    <property type="match status" value="1"/>
</dbReference>
<keyword evidence="4" id="KW-1185">Reference proteome</keyword>
<dbReference type="Pfam" id="PF11951">
    <property type="entry name" value="Fungal_trans_2"/>
    <property type="match status" value="1"/>
</dbReference>
<dbReference type="PANTHER" id="PTHR47784:SF7">
    <property type="entry name" value="ZN(II)2CYS6 TRANSCRIPTION FACTOR (EUROFUNG)"/>
    <property type="match status" value="1"/>
</dbReference>
<dbReference type="Pfam" id="PF00172">
    <property type="entry name" value="Zn_clus"/>
    <property type="match status" value="1"/>
</dbReference>
<evidence type="ECO:0000313" key="3">
    <source>
        <dbReference type="EMBL" id="KIM99399.1"/>
    </source>
</evidence>
<dbReference type="PANTHER" id="PTHR47784">
    <property type="entry name" value="STEROL UPTAKE CONTROL PROTEIN 2"/>
    <property type="match status" value="1"/>
</dbReference>
<dbReference type="EMBL" id="KN832879">
    <property type="protein sequence ID" value="KIM99399.1"/>
    <property type="molecule type" value="Genomic_DNA"/>
</dbReference>
<reference evidence="4" key="2">
    <citation type="submission" date="2015-01" db="EMBL/GenBank/DDBJ databases">
        <title>Evolutionary Origins and Diversification of the Mycorrhizal Mutualists.</title>
        <authorList>
            <consortium name="DOE Joint Genome Institute"/>
            <consortium name="Mycorrhizal Genomics Consortium"/>
            <person name="Kohler A."/>
            <person name="Kuo A."/>
            <person name="Nagy L.G."/>
            <person name="Floudas D."/>
            <person name="Copeland A."/>
            <person name="Barry K.W."/>
            <person name="Cichocki N."/>
            <person name="Veneault-Fourrey C."/>
            <person name="LaButti K."/>
            <person name="Lindquist E.A."/>
            <person name="Lipzen A."/>
            <person name="Lundell T."/>
            <person name="Morin E."/>
            <person name="Murat C."/>
            <person name="Riley R."/>
            <person name="Ohm R."/>
            <person name="Sun H."/>
            <person name="Tunlid A."/>
            <person name="Henrissat B."/>
            <person name="Grigoriev I.V."/>
            <person name="Hibbett D.S."/>
            <person name="Martin F."/>
        </authorList>
    </citation>
    <scope>NUCLEOTIDE SEQUENCE [LARGE SCALE GENOMIC DNA]</scope>
    <source>
        <strain evidence="4">Zn</strain>
    </source>
</reference>
<dbReference type="HOGENOM" id="CLU_027371_0_1_1"/>
<dbReference type="STRING" id="913774.A0A0C3H803"/>
<name>A0A0C3H803_OIDMZ</name>